<evidence type="ECO:0000256" key="5">
    <source>
        <dbReference type="ARBA" id="ARBA00023284"/>
    </source>
</evidence>
<dbReference type="EMBL" id="CP016397">
    <property type="protein sequence ID" value="ASQ46787.1"/>
    <property type="molecule type" value="Genomic_DNA"/>
</dbReference>
<dbReference type="GO" id="GO:0005737">
    <property type="term" value="C:cytoplasm"/>
    <property type="evidence" value="ECO:0007669"/>
    <property type="project" value="TreeGrafter"/>
</dbReference>
<sequence length="84" mass="9665">MADVIMYSTAYCPYCARARDLLDKKGVTYTDIRIDNEPDKRDEMITKSGRRTVPQIFINGQHIGGCDDIYELERQGHLDKLLRG</sequence>
<dbReference type="InterPro" id="IPR002109">
    <property type="entry name" value="Glutaredoxin"/>
</dbReference>
<keyword evidence="2 6" id="KW-0813">Transport</keyword>
<gene>
    <name evidence="8" type="primary">grxC</name>
    <name evidence="8" type="ORF">clem_11205</name>
</gene>
<dbReference type="InterPro" id="IPR014025">
    <property type="entry name" value="Glutaredoxin_subgr"/>
</dbReference>
<dbReference type="PANTHER" id="PTHR45694">
    <property type="entry name" value="GLUTAREDOXIN 2"/>
    <property type="match status" value="1"/>
</dbReference>
<dbReference type="GO" id="GO:0015038">
    <property type="term" value="F:glutathione disulfide oxidoreductase activity"/>
    <property type="evidence" value="ECO:0007669"/>
    <property type="project" value="UniProtKB-UniRule"/>
</dbReference>
<evidence type="ECO:0000256" key="2">
    <source>
        <dbReference type="ARBA" id="ARBA00022448"/>
    </source>
</evidence>
<protein>
    <recommendedName>
        <fullName evidence="6">Glutaredoxin</fullName>
    </recommendedName>
</protein>
<evidence type="ECO:0000256" key="4">
    <source>
        <dbReference type="ARBA" id="ARBA00023157"/>
    </source>
</evidence>
<comment type="function">
    <text evidence="6">Has a glutathione-disulfide oxidoreductase activity in the presence of NADPH and glutathione reductase. Reduces low molecular weight disulfides and proteins.</text>
</comment>
<dbReference type="InterPro" id="IPR036249">
    <property type="entry name" value="Thioredoxin-like_sf"/>
</dbReference>
<evidence type="ECO:0000256" key="1">
    <source>
        <dbReference type="ARBA" id="ARBA00007787"/>
    </source>
</evidence>
<dbReference type="Proteomes" id="UP000201728">
    <property type="component" value="Chromosome"/>
</dbReference>
<dbReference type="InterPro" id="IPR011900">
    <property type="entry name" value="GRX_bact"/>
</dbReference>
<proteinExistence type="inferred from homology"/>
<evidence type="ECO:0000256" key="6">
    <source>
        <dbReference type="RuleBase" id="RU364065"/>
    </source>
</evidence>
<reference evidence="9" key="1">
    <citation type="submission" date="2016-07" db="EMBL/GenBank/DDBJ databases">
        <authorList>
            <person name="Florea S."/>
            <person name="Webb J.S."/>
            <person name="Jaromczyk J."/>
            <person name="Schardl C.L."/>
        </authorList>
    </citation>
    <scope>NUCLEOTIDE SEQUENCE [LARGE SCALE GENOMIC DNA]</scope>
    <source>
        <strain evidence="9">CDC-D5610</strain>
    </source>
</reference>
<keyword evidence="5 6" id="KW-0676">Redox-active center</keyword>
<dbReference type="FunFam" id="3.40.30.10:FF:000018">
    <property type="entry name" value="Glutaredoxin"/>
    <property type="match status" value="1"/>
</dbReference>
<dbReference type="InterPro" id="IPR011767">
    <property type="entry name" value="GLR_AS"/>
</dbReference>
<keyword evidence="4" id="KW-1015">Disulfide bond</keyword>
<dbReference type="PANTHER" id="PTHR45694:SF18">
    <property type="entry name" value="GLUTAREDOXIN-1-RELATED"/>
    <property type="match status" value="1"/>
</dbReference>
<evidence type="ECO:0000313" key="8">
    <source>
        <dbReference type="EMBL" id="ASQ46787.1"/>
    </source>
</evidence>
<accession>A0A222P4N4</accession>
<dbReference type="PROSITE" id="PS00195">
    <property type="entry name" value="GLUTAREDOXIN_1"/>
    <property type="match status" value="1"/>
</dbReference>
<evidence type="ECO:0000256" key="3">
    <source>
        <dbReference type="ARBA" id="ARBA00022982"/>
    </source>
</evidence>
<dbReference type="Gene3D" id="3.40.30.10">
    <property type="entry name" value="Glutaredoxin"/>
    <property type="match status" value="1"/>
</dbReference>
<dbReference type="GO" id="GO:0034599">
    <property type="term" value="P:cellular response to oxidative stress"/>
    <property type="evidence" value="ECO:0007669"/>
    <property type="project" value="TreeGrafter"/>
</dbReference>
<dbReference type="KEGG" id="lcd:clem_11205"/>
<comment type="similarity">
    <text evidence="1 6">Belongs to the glutaredoxin family.</text>
</comment>
<dbReference type="RefSeq" id="WP_094091611.1">
    <property type="nucleotide sequence ID" value="NZ_CP016397.1"/>
</dbReference>
<dbReference type="CDD" id="cd03418">
    <property type="entry name" value="GRX_GRXb_1_3_like"/>
    <property type="match status" value="1"/>
</dbReference>
<evidence type="ECO:0000259" key="7">
    <source>
        <dbReference type="Pfam" id="PF00462"/>
    </source>
</evidence>
<dbReference type="PROSITE" id="PS51354">
    <property type="entry name" value="GLUTAREDOXIN_2"/>
    <property type="match status" value="1"/>
</dbReference>
<dbReference type="GO" id="GO:0045454">
    <property type="term" value="P:cell redox homeostasis"/>
    <property type="evidence" value="ECO:0007669"/>
    <property type="project" value="InterPro"/>
</dbReference>
<dbReference type="OrthoDB" id="9814618at2"/>
<dbReference type="PRINTS" id="PR00160">
    <property type="entry name" value="GLUTAREDOXIN"/>
</dbReference>
<organism evidence="8 9">
    <name type="scientific">Legionella clemsonensis</name>
    <dbReference type="NCBI Taxonomy" id="1867846"/>
    <lineage>
        <taxon>Bacteria</taxon>
        <taxon>Pseudomonadati</taxon>
        <taxon>Pseudomonadota</taxon>
        <taxon>Gammaproteobacteria</taxon>
        <taxon>Legionellales</taxon>
        <taxon>Legionellaceae</taxon>
        <taxon>Legionella</taxon>
    </lineage>
</organism>
<dbReference type="AlphaFoldDB" id="A0A222P4N4"/>
<keyword evidence="9" id="KW-1185">Reference proteome</keyword>
<dbReference type="Pfam" id="PF00462">
    <property type="entry name" value="Glutaredoxin"/>
    <property type="match status" value="1"/>
</dbReference>
<dbReference type="NCBIfam" id="TIGR02181">
    <property type="entry name" value="GRX_bact"/>
    <property type="match status" value="1"/>
</dbReference>
<keyword evidence="6" id="KW-0963">Cytoplasm</keyword>
<dbReference type="SUPFAM" id="SSF52833">
    <property type="entry name" value="Thioredoxin-like"/>
    <property type="match status" value="1"/>
</dbReference>
<keyword evidence="3 6" id="KW-0249">Electron transport</keyword>
<evidence type="ECO:0000313" key="9">
    <source>
        <dbReference type="Proteomes" id="UP000201728"/>
    </source>
</evidence>
<name>A0A222P4N4_9GAMM</name>
<feature type="domain" description="Glutaredoxin" evidence="7">
    <location>
        <begin position="4"/>
        <end position="63"/>
    </location>
</feature>